<dbReference type="RefSeq" id="WP_169210928.1">
    <property type="nucleotide sequence ID" value="NZ_JAATNW010000005.1"/>
</dbReference>
<dbReference type="Proteomes" id="UP000709336">
    <property type="component" value="Unassembled WGS sequence"/>
</dbReference>
<reference evidence="1 2" key="1">
    <citation type="submission" date="2020-03" db="EMBL/GenBank/DDBJ databases">
        <title>Alteromonas ponticola sp. nov., isolated from seawater.</title>
        <authorList>
            <person name="Yoon J.-H."/>
            <person name="Kim Y.-O."/>
        </authorList>
    </citation>
    <scope>NUCLEOTIDE SEQUENCE [LARGE SCALE GENOMIC DNA]</scope>
    <source>
        <strain evidence="1 2">MYP5</strain>
    </source>
</reference>
<evidence type="ECO:0008006" key="3">
    <source>
        <dbReference type="Google" id="ProtNLM"/>
    </source>
</evidence>
<protein>
    <recommendedName>
        <fullName evidence="3">Prephenate dehydrogenase</fullName>
    </recommendedName>
</protein>
<keyword evidence="2" id="KW-1185">Reference proteome</keyword>
<organism evidence="1 2">
    <name type="scientific">Alteromonas ponticola</name>
    <dbReference type="NCBI Taxonomy" id="2720613"/>
    <lineage>
        <taxon>Bacteria</taxon>
        <taxon>Pseudomonadati</taxon>
        <taxon>Pseudomonadota</taxon>
        <taxon>Gammaproteobacteria</taxon>
        <taxon>Alteromonadales</taxon>
        <taxon>Alteromonadaceae</taxon>
        <taxon>Alteromonas/Salinimonas group</taxon>
        <taxon>Alteromonas</taxon>
    </lineage>
</organism>
<evidence type="ECO:0000313" key="2">
    <source>
        <dbReference type="Proteomes" id="UP000709336"/>
    </source>
</evidence>
<accession>A0ABX1R2Q5</accession>
<gene>
    <name evidence="1" type="ORF">HCJ96_10090</name>
</gene>
<name>A0ABX1R2Q5_9ALTE</name>
<dbReference type="Gene3D" id="1.20.1270.340">
    <property type="match status" value="1"/>
</dbReference>
<comment type="caution">
    <text evidence="1">The sequence shown here is derived from an EMBL/GenBank/DDBJ whole genome shotgun (WGS) entry which is preliminary data.</text>
</comment>
<dbReference type="EMBL" id="JAATNW010000005">
    <property type="protein sequence ID" value="NMH60369.1"/>
    <property type="molecule type" value="Genomic_DNA"/>
</dbReference>
<evidence type="ECO:0000313" key="1">
    <source>
        <dbReference type="EMBL" id="NMH60369.1"/>
    </source>
</evidence>
<sequence>MENIIQALQETLQVLYRKAIDADTALDALQREQKGKFQAIFPEQSGFSTQAKRFGPYVEEVATEWNTLQEKDEETVKQQLPALVQKLEQLLTTINQFQASLRK</sequence>
<proteinExistence type="predicted"/>
<dbReference type="InterPro" id="IPR038338">
    <property type="entry name" value="PriC_sf"/>
</dbReference>